<dbReference type="AlphaFoldDB" id="A0AAE5BTV0"/>
<keyword evidence="7" id="KW-1185">Reference proteome</keyword>
<comment type="caution">
    <text evidence="6">The sequence shown here is derived from an EMBL/GenBank/DDBJ whole genome shotgun (WGS) entry which is preliminary data.</text>
</comment>
<evidence type="ECO:0000256" key="4">
    <source>
        <dbReference type="SAM" id="SignalP"/>
    </source>
</evidence>
<dbReference type="PANTHER" id="PTHR30404">
    <property type="entry name" value="N-ACETYLMURAMOYL-L-ALANINE AMIDASE"/>
    <property type="match status" value="1"/>
</dbReference>
<dbReference type="EMBL" id="JAABNR010000004">
    <property type="protein sequence ID" value="NBZ87096.1"/>
    <property type="molecule type" value="Genomic_DNA"/>
</dbReference>
<dbReference type="Gene3D" id="3.40.630.40">
    <property type="entry name" value="Zn-dependent exopeptidases"/>
    <property type="match status" value="1"/>
</dbReference>
<evidence type="ECO:0000313" key="6">
    <source>
        <dbReference type="EMBL" id="NBZ87096.1"/>
    </source>
</evidence>
<dbReference type="Proteomes" id="UP001193501">
    <property type="component" value="Unassembled WGS sequence"/>
</dbReference>
<evidence type="ECO:0000259" key="5">
    <source>
        <dbReference type="SMART" id="SM00646"/>
    </source>
</evidence>
<proteinExistence type="predicted"/>
<dbReference type="PANTHER" id="PTHR30404:SF0">
    <property type="entry name" value="N-ACETYLMURAMOYL-L-ALANINE AMIDASE AMIC"/>
    <property type="match status" value="1"/>
</dbReference>
<dbReference type="SMART" id="SM00646">
    <property type="entry name" value="Ami_3"/>
    <property type="match status" value="1"/>
</dbReference>
<keyword evidence="3" id="KW-0378">Hydrolase</keyword>
<feature type="chain" id="PRO_5042149495" description="N-acetylmuramoyl-L-alanine amidase" evidence="4">
    <location>
        <begin position="23"/>
        <end position="397"/>
    </location>
</feature>
<feature type="domain" description="MurNAc-LAA" evidence="5">
    <location>
        <begin position="232"/>
        <end position="387"/>
    </location>
</feature>
<evidence type="ECO:0000256" key="2">
    <source>
        <dbReference type="ARBA" id="ARBA00011901"/>
    </source>
</evidence>
<dbReference type="GO" id="GO:0009253">
    <property type="term" value="P:peptidoglycan catabolic process"/>
    <property type="evidence" value="ECO:0007669"/>
    <property type="project" value="InterPro"/>
</dbReference>
<dbReference type="Gene3D" id="2.60.40.3500">
    <property type="match status" value="1"/>
</dbReference>
<dbReference type="EC" id="3.5.1.28" evidence="2"/>
<protein>
    <recommendedName>
        <fullName evidence="2">N-acetylmuramoyl-L-alanine amidase</fullName>
        <ecNumber evidence="2">3.5.1.28</ecNumber>
    </recommendedName>
</protein>
<sequence>MRVLWGRVLALVLAVLCGPAAAQELSALARLDPAASELRDDGAWVELRLAISQPVPWRVRVLDQPPRLVVDFREVDWTGLEEMPQASARVAGLRAGVFRPGWSRLVLDLKGPLAVEEAGMATGAEAQVTIRLGPTTAEAFAKAAALPEPPGWALPKAAALAPVAPRGEGPLVVVLDPGHGGLDPGAERDGFSEAALMLTFARELKELLLRDGGFAVTMTREEDVFVPLETRISLAHQAGAQVFLSLHADAIPEGEAVGATVYTLSEEASDKASQTLAERHNRDDLLAGVDLSGQDDQVAKVLMEMARAETTPRTERLAASLVAAIKGAGLKMHRHPHQEASFAVLKSADIPSVLLEVGFMSSQSDLDRLSDPEWRARLQAAILDGLKTWAEVEAAAP</sequence>
<accession>A0AAE5BTV0</accession>
<dbReference type="GO" id="GO:0030288">
    <property type="term" value="C:outer membrane-bounded periplasmic space"/>
    <property type="evidence" value="ECO:0007669"/>
    <property type="project" value="TreeGrafter"/>
</dbReference>
<dbReference type="InterPro" id="IPR050695">
    <property type="entry name" value="N-acetylmuramoyl_amidase_3"/>
</dbReference>
<comment type="catalytic activity">
    <reaction evidence="1">
        <text>Hydrolyzes the link between N-acetylmuramoyl residues and L-amino acid residues in certain cell-wall glycopeptides.</text>
        <dbReference type="EC" id="3.5.1.28"/>
    </reaction>
</comment>
<keyword evidence="4" id="KW-0732">Signal</keyword>
<gene>
    <name evidence="6" type="ORF">GV832_05845</name>
</gene>
<name>A0AAE5BTV0_9RHOB</name>
<evidence type="ECO:0000256" key="3">
    <source>
        <dbReference type="ARBA" id="ARBA00022801"/>
    </source>
</evidence>
<dbReference type="InterPro" id="IPR002508">
    <property type="entry name" value="MurNAc-LAA_cat"/>
</dbReference>
<dbReference type="CDD" id="cd02696">
    <property type="entry name" value="MurNAc-LAA"/>
    <property type="match status" value="1"/>
</dbReference>
<dbReference type="GO" id="GO:0008745">
    <property type="term" value="F:N-acetylmuramoyl-L-alanine amidase activity"/>
    <property type="evidence" value="ECO:0007669"/>
    <property type="project" value="UniProtKB-EC"/>
</dbReference>
<evidence type="ECO:0000313" key="7">
    <source>
        <dbReference type="Proteomes" id="UP001193501"/>
    </source>
</evidence>
<feature type="signal peptide" evidence="4">
    <location>
        <begin position="1"/>
        <end position="22"/>
    </location>
</feature>
<reference evidence="6" key="1">
    <citation type="submission" date="2020-01" db="EMBL/GenBank/DDBJ databases">
        <authorList>
            <person name="Chen W.-M."/>
        </authorList>
    </citation>
    <scope>NUCLEOTIDE SEQUENCE</scope>
    <source>
        <strain evidence="6">CYK-10</strain>
    </source>
</reference>
<organism evidence="6 7">
    <name type="scientific">Stagnihabitans tardus</name>
    <dbReference type="NCBI Taxonomy" id="2699202"/>
    <lineage>
        <taxon>Bacteria</taxon>
        <taxon>Pseudomonadati</taxon>
        <taxon>Pseudomonadota</taxon>
        <taxon>Alphaproteobacteria</taxon>
        <taxon>Rhodobacterales</taxon>
        <taxon>Paracoccaceae</taxon>
        <taxon>Stagnihabitans</taxon>
    </lineage>
</organism>
<dbReference type="Pfam" id="PF01520">
    <property type="entry name" value="Amidase_3"/>
    <property type="match status" value="1"/>
</dbReference>
<dbReference type="SUPFAM" id="SSF53187">
    <property type="entry name" value="Zn-dependent exopeptidases"/>
    <property type="match status" value="1"/>
</dbReference>
<evidence type="ECO:0000256" key="1">
    <source>
        <dbReference type="ARBA" id="ARBA00001561"/>
    </source>
</evidence>